<dbReference type="Gene3D" id="3.30.70.140">
    <property type="entry name" value="Aspartate carbamoyltransferase regulatory subunit, N-terminal domain"/>
    <property type="match status" value="1"/>
</dbReference>
<feature type="domain" description="Aspartate carbamoyltransferase regulatory subunit N-terminal" evidence="4">
    <location>
        <begin position="2"/>
        <end position="90"/>
    </location>
</feature>
<keyword evidence="2" id="KW-0862">Zinc</keyword>
<dbReference type="InterPro" id="IPR020545">
    <property type="entry name" value="Asp_carbamoyltransf_reg_N"/>
</dbReference>
<dbReference type="SUPFAM" id="SSF54893">
    <property type="entry name" value="Aspartate carbamoyltransferase, Regulatory-chain, N-terminal domain"/>
    <property type="match status" value="1"/>
</dbReference>
<accession>A0A1V4I7Q6</accession>
<protein>
    <submittedName>
        <fullName evidence="6">Aspartate carbamoyltransferase regulatory chain</fullName>
    </submittedName>
</protein>
<evidence type="ECO:0000256" key="2">
    <source>
        <dbReference type="ARBA" id="ARBA00022833"/>
    </source>
</evidence>
<dbReference type="PANTHER" id="PTHR35805:SF1">
    <property type="entry name" value="ASPARTATE CARBAMOYLTRANSFERASE REGULATORY CHAIN"/>
    <property type="match status" value="1"/>
</dbReference>
<dbReference type="SUPFAM" id="SSF57825">
    <property type="entry name" value="Aspartate carbamoyltransferase, Regulatory-chain, C-terminal domain"/>
    <property type="match status" value="1"/>
</dbReference>
<dbReference type="InterPro" id="IPR036793">
    <property type="entry name" value="Asp_carbatrfase_reg_N_sf"/>
</dbReference>
<proteinExistence type="predicted"/>
<evidence type="ECO:0000256" key="1">
    <source>
        <dbReference type="ARBA" id="ARBA00022723"/>
    </source>
</evidence>
<dbReference type="GO" id="GO:0006207">
    <property type="term" value="P:'de novo' pyrimidine nucleobase biosynthetic process"/>
    <property type="evidence" value="ECO:0007669"/>
    <property type="project" value="InterPro"/>
</dbReference>
<reference evidence="6 7" key="1">
    <citation type="submission" date="2017-03" db="EMBL/GenBank/DDBJ databases">
        <title>Genome sequence of Clostridium thermoalcaliphilum DSM 7309.</title>
        <authorList>
            <person name="Poehlein A."/>
            <person name="Daniel R."/>
        </authorList>
    </citation>
    <scope>NUCLEOTIDE SEQUENCE [LARGE SCALE GENOMIC DNA]</scope>
    <source>
        <strain evidence="6 7">DSM 7309</strain>
    </source>
</reference>
<dbReference type="RefSeq" id="WP_079412089.1">
    <property type="nucleotide sequence ID" value="NZ_MZGW01000003.1"/>
</dbReference>
<dbReference type="GO" id="GO:0016740">
    <property type="term" value="F:transferase activity"/>
    <property type="evidence" value="ECO:0007669"/>
    <property type="project" value="UniProtKB-KW"/>
</dbReference>
<keyword evidence="6" id="KW-0808">Transferase</keyword>
<evidence type="ECO:0000313" key="6">
    <source>
        <dbReference type="EMBL" id="OPJ56012.1"/>
    </source>
</evidence>
<dbReference type="Pfam" id="PF01948">
    <property type="entry name" value="PyrI"/>
    <property type="match status" value="1"/>
</dbReference>
<comment type="caution">
    <text evidence="6">The sequence shown here is derived from an EMBL/GenBank/DDBJ whole genome shotgun (WGS) entry which is preliminary data.</text>
</comment>
<feature type="domain" description="Aspartate carbamoyltransferase regulatory subunit C-terminal" evidence="5">
    <location>
        <begin position="95"/>
        <end position="137"/>
    </location>
</feature>
<evidence type="ECO:0000259" key="5">
    <source>
        <dbReference type="Pfam" id="PF02748"/>
    </source>
</evidence>
<dbReference type="AlphaFoldDB" id="A0A1V4I7Q6"/>
<name>A0A1V4I7Q6_9FIRM</name>
<dbReference type="NCBIfam" id="NF002063">
    <property type="entry name" value="PRK00893.1-3"/>
    <property type="match status" value="1"/>
</dbReference>
<dbReference type="Proteomes" id="UP000190140">
    <property type="component" value="Unassembled WGS sequence"/>
</dbReference>
<dbReference type="InterPro" id="IPR036792">
    <property type="entry name" value="Asp_carbatrfase_reg_C_sf"/>
</dbReference>
<evidence type="ECO:0000313" key="7">
    <source>
        <dbReference type="Proteomes" id="UP000190140"/>
    </source>
</evidence>
<dbReference type="EMBL" id="MZGW01000003">
    <property type="protein sequence ID" value="OPJ56012.1"/>
    <property type="molecule type" value="Genomic_DNA"/>
</dbReference>
<keyword evidence="7" id="KW-1185">Reference proteome</keyword>
<dbReference type="PANTHER" id="PTHR35805">
    <property type="entry name" value="ASPARTATE CARBAMOYLTRANSFERASE REGULATORY CHAIN"/>
    <property type="match status" value="1"/>
</dbReference>
<dbReference type="InterPro" id="IPR002801">
    <property type="entry name" value="Asp_carbamoylTrfase_reg"/>
</dbReference>
<evidence type="ECO:0000259" key="4">
    <source>
        <dbReference type="Pfam" id="PF01948"/>
    </source>
</evidence>
<evidence type="ECO:0000256" key="3">
    <source>
        <dbReference type="ARBA" id="ARBA00022975"/>
    </source>
</evidence>
<organism evidence="6 7">
    <name type="scientific">Alkalithermobacter paradoxus</name>
    <dbReference type="NCBI Taxonomy" id="29349"/>
    <lineage>
        <taxon>Bacteria</taxon>
        <taxon>Bacillati</taxon>
        <taxon>Bacillota</taxon>
        <taxon>Clostridia</taxon>
        <taxon>Peptostreptococcales</taxon>
        <taxon>Tepidibacteraceae</taxon>
        <taxon>Alkalithermobacter</taxon>
    </lineage>
</organism>
<dbReference type="STRING" id="29349.CLOTH_11900"/>
<gene>
    <name evidence="6" type="primary">pyrI</name>
    <name evidence="6" type="ORF">CLOTH_11900</name>
</gene>
<keyword evidence="3" id="KW-0665">Pyrimidine biosynthesis</keyword>
<dbReference type="Pfam" id="PF02748">
    <property type="entry name" value="PyrI_C"/>
    <property type="match status" value="1"/>
</dbReference>
<keyword evidence="1" id="KW-0479">Metal-binding</keyword>
<dbReference type="GO" id="GO:0006221">
    <property type="term" value="P:pyrimidine nucleotide biosynthetic process"/>
    <property type="evidence" value="ECO:0007669"/>
    <property type="project" value="UniProtKB-KW"/>
</dbReference>
<sequence length="140" mass="16045">MLNVTSIKRGIVIDHIKSGCGYKIFKELGLHKAEYSTALLKNVSSNKMDKKDIIKIENEINLDVHILGLIDPNITINIIEDGKIREKIQLRLPQKIKGTLKCKNPRCISTVENIEDIEFVLVDKENKEYKCEYCDCRVSI</sequence>
<dbReference type="Gene3D" id="2.30.30.20">
    <property type="entry name" value="Aspartate carbamoyltransferase regulatory subunit, C-terminal domain"/>
    <property type="match status" value="1"/>
</dbReference>
<dbReference type="GO" id="GO:0009347">
    <property type="term" value="C:aspartate carbamoyltransferase complex"/>
    <property type="evidence" value="ECO:0007669"/>
    <property type="project" value="InterPro"/>
</dbReference>
<dbReference type="GO" id="GO:0046872">
    <property type="term" value="F:metal ion binding"/>
    <property type="evidence" value="ECO:0007669"/>
    <property type="project" value="UniProtKB-KW"/>
</dbReference>
<dbReference type="OrthoDB" id="5599321at2"/>
<dbReference type="InterPro" id="IPR020542">
    <property type="entry name" value="Asp_carbamoyltrfase_reg_C"/>
</dbReference>